<dbReference type="OrthoDB" id="266334at2759"/>
<evidence type="ECO:0000256" key="8">
    <source>
        <dbReference type="ARBA" id="ARBA00061226"/>
    </source>
</evidence>
<dbReference type="GO" id="GO:0005789">
    <property type="term" value="C:endoplasmic reticulum membrane"/>
    <property type="evidence" value="ECO:0007669"/>
    <property type="project" value="UniProtKB-SubCell"/>
</dbReference>
<dbReference type="PROSITE" id="PS51469">
    <property type="entry name" value="SUN"/>
    <property type="match status" value="1"/>
</dbReference>
<keyword evidence="7" id="KW-0325">Glycoprotein</keyword>
<dbReference type="InterPro" id="IPR045120">
    <property type="entry name" value="Suco/Slp1-like"/>
</dbReference>
<evidence type="ECO:0000256" key="5">
    <source>
        <dbReference type="ARBA" id="ARBA00022989"/>
    </source>
</evidence>
<evidence type="ECO:0000256" key="9">
    <source>
        <dbReference type="ARBA" id="ARBA00064635"/>
    </source>
</evidence>
<feature type="compositionally biased region" description="Basic and acidic residues" evidence="11">
    <location>
        <begin position="694"/>
        <end position="706"/>
    </location>
</feature>
<sequence length="722" mass="82201">MNDTEFISIPRSTALPGLLTELTCDPKEGVNVTGNGTIQSDTTTTFSSSSTEELQEFLNAASLDVDETSFPSFEEWRRQNLEKAGQSSEDDLGERQQRKIENDSAQIGDQQPDYEDSKIEEDMEGWLTPENVNKDHPGADGKVYKDRFNYASFDCAATIMKTNADTKGAPNILIENKDTYLLNKCSSQNKFVIIELCQDILVDTVAIANFEFFSSMFRHIRISVSDRFPVANDGWHNLGEFEAASVRNLQYFYIKNPLIWARYLQVEFLSHWGNEFYCPISLVRVHGTTMMDEYKNQEEKERRQQQQQEEKEKVKERDAFMTIRSTSSAASSTEESVQETREPTASITSESTPDKLTKSSLEHQELLNNETSPKNVSLPKSNVSVSNISPLVLNESCSWDEYLKAHDLNPVIHNDTAIVSDTNKNSTGTQHTLVQQTSAEPKTQDSIYQTIMKRLSLLESNATLSLKYIEEQSQNLRDLLMKIEKKQNMRIELFFNEFNKSVVEQLELFQTQYSNLLMQTVYDLESQRRRSDRDVSALSSRLSLLADELVYQKKVGLAQAIVLLVILAFVIITRGTQVDSYAVTAINQSSHRFIPSWGPALSSWPGSPLSTPRSPPNRGYVFVSNSGDEQAQSEEDDRPRFSKGHQSSLSTNDLSIYQDRYYNSYDYDDDEDDDNDNDDNEDFIDNDEFYDSDSYLRHEPLERSNEGIKSASPYPTPKPDDC</sequence>
<comment type="subunit">
    <text evidence="9">Interacts with EMP65.</text>
</comment>
<dbReference type="Pfam" id="PF07738">
    <property type="entry name" value="Sad1_UNC"/>
    <property type="match status" value="1"/>
</dbReference>
<name>A0A642VDL1_9ASCO</name>
<evidence type="ECO:0000256" key="11">
    <source>
        <dbReference type="SAM" id="MobiDB-lite"/>
    </source>
</evidence>
<evidence type="ECO:0000256" key="3">
    <source>
        <dbReference type="ARBA" id="ARBA00022729"/>
    </source>
</evidence>
<feature type="region of interest" description="Disordered" evidence="11">
    <location>
        <begin position="604"/>
        <end position="649"/>
    </location>
</feature>
<dbReference type="PANTHER" id="PTHR12953:SF0">
    <property type="entry name" value="SUN DOMAIN-CONTAINING OSSIFICATION FACTOR"/>
    <property type="match status" value="1"/>
</dbReference>
<keyword evidence="2 12" id="KW-0812">Transmembrane</keyword>
<comment type="subcellular location">
    <subcellularLocation>
        <location evidence="1">Endoplasmic reticulum membrane</location>
        <topology evidence="1">Single-pass type I membrane protein</topology>
    </subcellularLocation>
</comment>
<keyword evidence="15" id="KW-1185">Reference proteome</keyword>
<dbReference type="Gene3D" id="2.60.120.260">
    <property type="entry name" value="Galactose-binding domain-like"/>
    <property type="match status" value="1"/>
</dbReference>
<dbReference type="InterPro" id="IPR008979">
    <property type="entry name" value="Galactose-bd-like_sf"/>
</dbReference>
<dbReference type="InterPro" id="IPR012919">
    <property type="entry name" value="SUN_dom"/>
</dbReference>
<accession>A0A642VDL1</accession>
<evidence type="ECO:0000256" key="10">
    <source>
        <dbReference type="ARBA" id="ARBA00075366"/>
    </source>
</evidence>
<feature type="compositionally biased region" description="Basic and acidic residues" evidence="11">
    <location>
        <begin position="93"/>
        <end position="102"/>
    </location>
</feature>
<evidence type="ECO:0000256" key="4">
    <source>
        <dbReference type="ARBA" id="ARBA00022824"/>
    </source>
</evidence>
<proteinExistence type="inferred from homology"/>
<dbReference type="SUPFAM" id="SSF49785">
    <property type="entry name" value="Galactose-binding domain-like"/>
    <property type="match status" value="1"/>
</dbReference>
<keyword evidence="6 12" id="KW-0472">Membrane</keyword>
<dbReference type="VEuPathDB" id="FungiDB:TRICI_000339"/>
<gene>
    <name evidence="14" type="ORF">TRICI_000339</name>
</gene>
<keyword evidence="4" id="KW-0256">Endoplasmic reticulum</keyword>
<feature type="region of interest" description="Disordered" evidence="11">
    <location>
        <begin position="664"/>
        <end position="722"/>
    </location>
</feature>
<evidence type="ECO:0000313" key="14">
    <source>
        <dbReference type="EMBL" id="KAA8917473.1"/>
    </source>
</evidence>
<feature type="region of interest" description="Disordered" evidence="11">
    <location>
        <begin position="80"/>
        <end position="117"/>
    </location>
</feature>
<dbReference type="PANTHER" id="PTHR12953">
    <property type="entry name" value="MEMBRANE PROTEIN CH1 RELATED"/>
    <property type="match status" value="1"/>
</dbReference>
<dbReference type="FunFam" id="2.60.120.260:FF:000099">
    <property type="entry name" value="Uncharacterized protein, isoform C"/>
    <property type="match status" value="1"/>
</dbReference>
<organism evidence="14 15">
    <name type="scientific">Trichomonascus ciferrii</name>
    <dbReference type="NCBI Taxonomy" id="44093"/>
    <lineage>
        <taxon>Eukaryota</taxon>
        <taxon>Fungi</taxon>
        <taxon>Dikarya</taxon>
        <taxon>Ascomycota</taxon>
        <taxon>Saccharomycotina</taxon>
        <taxon>Dipodascomycetes</taxon>
        <taxon>Dipodascales</taxon>
        <taxon>Trichomonascaceae</taxon>
        <taxon>Trichomonascus</taxon>
        <taxon>Trichomonascus ciferrii complex</taxon>
    </lineage>
</organism>
<feature type="domain" description="SUN" evidence="13">
    <location>
        <begin position="124"/>
        <end position="290"/>
    </location>
</feature>
<evidence type="ECO:0000256" key="1">
    <source>
        <dbReference type="ARBA" id="ARBA00004115"/>
    </source>
</evidence>
<evidence type="ECO:0000259" key="13">
    <source>
        <dbReference type="PROSITE" id="PS51469"/>
    </source>
</evidence>
<comment type="caution">
    <text evidence="14">The sequence shown here is derived from an EMBL/GenBank/DDBJ whole genome shotgun (WGS) entry which is preliminary data.</text>
</comment>
<evidence type="ECO:0000256" key="7">
    <source>
        <dbReference type="ARBA" id="ARBA00023180"/>
    </source>
</evidence>
<protein>
    <recommendedName>
        <fullName evidence="10">SUN-like protein 1</fullName>
    </recommendedName>
</protein>
<evidence type="ECO:0000256" key="2">
    <source>
        <dbReference type="ARBA" id="ARBA00022692"/>
    </source>
</evidence>
<evidence type="ECO:0000256" key="6">
    <source>
        <dbReference type="ARBA" id="ARBA00023136"/>
    </source>
</evidence>
<feature type="compositionally biased region" description="Low complexity" evidence="11">
    <location>
        <begin position="325"/>
        <end position="335"/>
    </location>
</feature>
<feature type="compositionally biased region" description="Acidic residues" evidence="11">
    <location>
        <begin position="666"/>
        <end position="691"/>
    </location>
</feature>
<keyword evidence="3" id="KW-0732">Signal</keyword>
<dbReference type="EMBL" id="SWFS01000032">
    <property type="protein sequence ID" value="KAA8917473.1"/>
    <property type="molecule type" value="Genomic_DNA"/>
</dbReference>
<evidence type="ECO:0000256" key="12">
    <source>
        <dbReference type="SAM" id="Phobius"/>
    </source>
</evidence>
<reference evidence="14" key="1">
    <citation type="journal article" date="2019" name="G3 (Bethesda)">
        <title>Genome Assemblies of Two Rare Opportunistic Yeast Pathogens: Diutina rugosa (syn. Candida rugosa) and Trichomonascus ciferrii (syn. Candida ciferrii).</title>
        <authorList>
            <person name="Mixao V."/>
            <person name="Saus E."/>
            <person name="Hansen A.P."/>
            <person name="Lass-Florl C."/>
            <person name="Gabaldon T."/>
        </authorList>
    </citation>
    <scope>NUCLEOTIDE SEQUENCE</scope>
    <source>
        <strain evidence="14">CBS 4856</strain>
    </source>
</reference>
<dbReference type="AlphaFoldDB" id="A0A642VDL1"/>
<dbReference type="Proteomes" id="UP000761534">
    <property type="component" value="Unassembled WGS sequence"/>
</dbReference>
<feature type="compositionally biased region" description="Basic and acidic residues" evidence="11">
    <location>
        <begin position="295"/>
        <end position="319"/>
    </location>
</feature>
<dbReference type="GO" id="GO:0034975">
    <property type="term" value="P:protein folding in endoplasmic reticulum"/>
    <property type="evidence" value="ECO:0007669"/>
    <property type="project" value="TreeGrafter"/>
</dbReference>
<feature type="transmembrane region" description="Helical" evidence="12">
    <location>
        <begin position="555"/>
        <end position="572"/>
    </location>
</feature>
<comment type="similarity">
    <text evidence="8">Belongs to the SLP1 family.</text>
</comment>
<keyword evidence="5 12" id="KW-1133">Transmembrane helix</keyword>
<feature type="region of interest" description="Disordered" evidence="11">
    <location>
        <begin position="295"/>
        <end position="360"/>
    </location>
</feature>
<evidence type="ECO:0000313" key="15">
    <source>
        <dbReference type="Proteomes" id="UP000761534"/>
    </source>
</evidence>